<feature type="region of interest" description="Disordered" evidence="1">
    <location>
        <begin position="436"/>
        <end position="480"/>
    </location>
</feature>
<sequence length="1285" mass="134697">MPVVLPSHSQTSLSSFSSDASSSNLPPGPIPASNSSSSDIAFADQTLPSSAPSKSRFFPLSKSSAPRAPHSLTQQMGQTLSRPDPVVLTPSNESISGGNRFKRVWQGRRKKSEDVAVLLGGQSPVAGNGKGKERDFSTPSPTTPLASKGAEAEVQQSQLPPRQTKGTKNFIPLQLSSSFNVFGGNRRQSQSPKSPKFSGSPPLQTPLSSASDAFVDKKLPLTPTPTPPSTARLATFSQSSLTSLPSTDHVNKCETNPAKDKADLETKQDWRKSDSTVASRITVRPGTFGNRSPRPVSLAESSHSGHTVVAVNKRLSALITDADFAMPEEGDLDGETGMRGTGRPSPTPSLKAIHRRSMSLSPGYGLRMKSGSPEPLITSEPHSFSSPSSPISPIMSAKNTPTLTRAAAEGFITPTSTPGAAHSTSSNIRGRLAAWSATTAPPPSSAGRVNAERPLPTPPPPQPRVATANHPSVSHPPSFRQTAVSMTGSLAPTAAGIAIGIGKRVHRVWGGFSSSSSSQSAYSSTSSVDQMSNGSQHCHTSRPEDGLGARTAPQVINQPSAKSGWRGKRGTPNAPSGTWSVASSTASSASESEALTMPSGPNLGTRLRGPMLNASGSAVAGGLVFGRKLDICVQQTSIDRRPDVSSNDGGSGIRPLEERDLPALVIRCAQHLLQWGVQEEGLFRVSGRPAHVAKLRSEFDTGADYNLVESDPGDLDPHAVASIFKAYLRELPESLLTSALVSQFETIMVAENTEAEAALARPGGATPRGVGSKGPTLPSGPRVGISLRKPPSLSTLAMPNFAGMRTISPAGLDAITALIARLPKEHRDLLLTVAELITATAARSKETKMPIGNLLVVFCPSLNMNPSLLRVFCDSKEIWTPPPKLPEVTTEVPSITLNADKQDLKPIEEMSDLPAARPRRGGGTTRDPLATLYVPNDQSIASIYQRSSSNSGSYVSALEGPTSPDTRPSTPSLGSPRMPPPLSSSTDSLATPSTMSEASSFSQPPSLSSQASSVEPTKPELVISAEPVIVLNADLALPNVPRRPAISNPIPFPCSSDGSAPHTPLSSRKSFLLSFPPLRSAEGNSSSASTHVSSTSSLGNRTRSKRPSLHLLFSKKSSPNLKATSLQRPSSSPNSAPPMTSDYPQIPPVSTTTFSSDLVAPSLTTPISSSPMDLGFDDHLLVGTAAAAAEVEVDGSKIAPEDTIRLVHVRTDSTISSLYSTPQETPVANRFRLPSAVSLSATTDPKNLPRSPSQLSLTPSITMGFGDEDWAQSVLMAAGSDAKVS</sequence>
<accession>A0A4S4MWZ5</accession>
<dbReference type="SMART" id="SM00324">
    <property type="entry name" value="RhoGAP"/>
    <property type="match status" value="1"/>
</dbReference>
<feature type="compositionally biased region" description="Low complexity" evidence="1">
    <location>
        <begin position="7"/>
        <end position="23"/>
    </location>
</feature>
<feature type="region of interest" description="Disordered" evidence="1">
    <location>
        <begin position="950"/>
        <end position="1013"/>
    </location>
</feature>
<keyword evidence="4" id="KW-1185">Reference proteome</keyword>
<feature type="compositionally biased region" description="Low complexity" evidence="1">
    <location>
        <begin position="996"/>
        <end position="1013"/>
    </location>
</feature>
<feature type="compositionally biased region" description="Polar residues" evidence="1">
    <location>
        <begin position="236"/>
        <end position="248"/>
    </location>
</feature>
<feature type="compositionally biased region" description="Polar residues" evidence="1">
    <location>
        <begin position="1120"/>
        <end position="1138"/>
    </location>
</feature>
<feature type="compositionally biased region" description="Basic residues" evidence="1">
    <location>
        <begin position="100"/>
        <end position="110"/>
    </location>
</feature>
<dbReference type="EMBL" id="SGPM01000063">
    <property type="protein sequence ID" value="THH30922.1"/>
    <property type="molecule type" value="Genomic_DNA"/>
</dbReference>
<feature type="compositionally biased region" description="Low complexity" evidence="1">
    <location>
        <begin position="188"/>
        <end position="202"/>
    </location>
</feature>
<feature type="compositionally biased region" description="Low complexity" evidence="1">
    <location>
        <begin position="513"/>
        <end position="527"/>
    </location>
</feature>
<dbReference type="Pfam" id="PF00620">
    <property type="entry name" value="RhoGAP"/>
    <property type="match status" value="2"/>
</dbReference>
<protein>
    <recommendedName>
        <fullName evidence="2">Rho-GAP domain-containing protein</fullName>
    </recommendedName>
</protein>
<feature type="compositionally biased region" description="Low complexity" evidence="1">
    <location>
        <begin position="1085"/>
        <end position="1097"/>
    </location>
</feature>
<feature type="compositionally biased region" description="Polar residues" evidence="1">
    <location>
        <begin position="983"/>
        <end position="995"/>
    </location>
</feature>
<evidence type="ECO:0000256" key="1">
    <source>
        <dbReference type="SAM" id="MobiDB-lite"/>
    </source>
</evidence>
<dbReference type="OrthoDB" id="185175at2759"/>
<dbReference type="PANTHER" id="PTHR12783">
    <property type="entry name" value="RALA BINDING PROTEIN 1 RALBP1"/>
    <property type="match status" value="1"/>
</dbReference>
<feature type="region of interest" description="Disordered" evidence="1">
    <location>
        <begin position="760"/>
        <end position="785"/>
    </location>
</feature>
<evidence type="ECO:0000313" key="4">
    <source>
        <dbReference type="Proteomes" id="UP000308730"/>
    </source>
</evidence>
<dbReference type="PROSITE" id="PS50238">
    <property type="entry name" value="RHOGAP"/>
    <property type="match status" value="1"/>
</dbReference>
<feature type="region of interest" description="Disordered" evidence="1">
    <location>
        <begin position="1120"/>
        <end position="1149"/>
    </location>
</feature>
<dbReference type="Proteomes" id="UP000308730">
    <property type="component" value="Unassembled WGS sequence"/>
</dbReference>
<dbReference type="SUPFAM" id="SSF48350">
    <property type="entry name" value="GTPase activation domain, GAP"/>
    <property type="match status" value="1"/>
</dbReference>
<gene>
    <name evidence="3" type="ORF">EUX98_g3249</name>
</gene>
<evidence type="ECO:0000259" key="2">
    <source>
        <dbReference type="PROSITE" id="PS50238"/>
    </source>
</evidence>
<dbReference type="GO" id="GO:0007264">
    <property type="term" value="P:small GTPase-mediated signal transduction"/>
    <property type="evidence" value="ECO:0007669"/>
    <property type="project" value="InterPro"/>
</dbReference>
<feature type="compositionally biased region" description="Polar residues" evidence="1">
    <location>
        <begin position="528"/>
        <end position="538"/>
    </location>
</feature>
<dbReference type="GO" id="GO:0005096">
    <property type="term" value="F:GTPase activator activity"/>
    <property type="evidence" value="ECO:0007669"/>
    <property type="project" value="InterPro"/>
</dbReference>
<dbReference type="InterPro" id="IPR000198">
    <property type="entry name" value="RhoGAP_dom"/>
</dbReference>
<dbReference type="PANTHER" id="PTHR12783:SF5">
    <property type="entry name" value="RALA-BINDING PROTEIN 1"/>
    <property type="match status" value="1"/>
</dbReference>
<reference evidence="3 4" key="1">
    <citation type="submission" date="2019-02" db="EMBL/GenBank/DDBJ databases">
        <title>Genome sequencing of the rare red list fungi Antrodiella citrinella (Flaviporus citrinellus).</title>
        <authorList>
            <person name="Buettner E."/>
            <person name="Kellner H."/>
        </authorList>
    </citation>
    <scope>NUCLEOTIDE SEQUENCE [LARGE SCALE GENOMIC DNA]</scope>
    <source>
        <strain evidence="3 4">DSM 108506</strain>
    </source>
</reference>
<organism evidence="3 4">
    <name type="scientific">Antrodiella citrinella</name>
    <dbReference type="NCBI Taxonomy" id="2447956"/>
    <lineage>
        <taxon>Eukaryota</taxon>
        <taxon>Fungi</taxon>
        <taxon>Dikarya</taxon>
        <taxon>Basidiomycota</taxon>
        <taxon>Agaricomycotina</taxon>
        <taxon>Agaricomycetes</taxon>
        <taxon>Polyporales</taxon>
        <taxon>Steccherinaceae</taxon>
        <taxon>Antrodiella</taxon>
    </lineage>
</organism>
<feature type="region of interest" description="Disordered" evidence="1">
    <location>
        <begin position="1080"/>
        <end position="1107"/>
    </location>
</feature>
<evidence type="ECO:0000313" key="3">
    <source>
        <dbReference type="EMBL" id="THH30922.1"/>
    </source>
</evidence>
<feature type="compositionally biased region" description="Polar residues" evidence="1">
    <location>
        <begin position="71"/>
        <end position="81"/>
    </location>
</feature>
<feature type="region of interest" description="Disordered" evidence="1">
    <location>
        <begin position="326"/>
        <end position="354"/>
    </location>
</feature>
<feature type="compositionally biased region" description="Low complexity" evidence="1">
    <location>
        <begin position="580"/>
        <end position="594"/>
    </location>
</feature>
<dbReference type="Gene3D" id="1.10.555.10">
    <property type="entry name" value="Rho GTPase activation protein"/>
    <property type="match status" value="1"/>
</dbReference>
<feature type="domain" description="Rho-GAP" evidence="2">
    <location>
        <begin position="654"/>
        <end position="904"/>
    </location>
</feature>
<dbReference type="GO" id="GO:0031267">
    <property type="term" value="F:small GTPase binding"/>
    <property type="evidence" value="ECO:0007669"/>
    <property type="project" value="InterPro"/>
</dbReference>
<feature type="compositionally biased region" description="Low complexity" evidence="1">
    <location>
        <begin position="961"/>
        <end position="972"/>
    </location>
</feature>
<dbReference type="InterPro" id="IPR039767">
    <property type="entry name" value="RALBP1"/>
</dbReference>
<feature type="compositionally biased region" description="Basic and acidic residues" evidence="1">
    <location>
        <begin position="249"/>
        <end position="274"/>
    </location>
</feature>
<feature type="region of interest" description="Disordered" evidence="1">
    <location>
        <begin position="890"/>
        <end position="932"/>
    </location>
</feature>
<proteinExistence type="predicted"/>
<name>A0A4S4MWZ5_9APHY</name>
<feature type="region of interest" description="Disordered" evidence="1">
    <location>
        <begin position="511"/>
        <end position="608"/>
    </location>
</feature>
<feature type="compositionally biased region" description="Polar residues" evidence="1">
    <location>
        <begin position="154"/>
        <end position="167"/>
    </location>
</feature>
<dbReference type="InterPro" id="IPR008936">
    <property type="entry name" value="Rho_GTPase_activation_prot"/>
</dbReference>
<comment type="caution">
    <text evidence="3">The sequence shown here is derived from an EMBL/GenBank/DDBJ whole genome shotgun (WGS) entry which is preliminary data.</text>
</comment>
<feature type="region of interest" description="Disordered" evidence="1">
    <location>
        <begin position="1"/>
        <end position="305"/>
    </location>
</feature>